<dbReference type="InterPro" id="IPR002560">
    <property type="entry name" value="Transposase_DDE"/>
</dbReference>
<sequence>TTYRWFLAGWAKRLSWKGVACAFHTTWQNVFRSVKHAVSWGLAHRGLEGIAAIGVDEIQWQRGHKYLTLVYRIDEDCRRLLWAGKDRTTKTLLRFFRMLGKERSARLRFVSSDMWKPYLKVIAKKAGQAIHVLDRFHIMAKMNKAIDEVRAGEAKRLEEDGYEPVLKHSRWCLLKREENLTEKQAVKLSELLQYNLQSVRSRLMREDFQRFWEYFYPACAGKFLDEWCTRTMRSKIEPMKKVAKTLRRHRALILNWFRADGAISAGIVEGLNNKAK</sequence>
<dbReference type="EMBL" id="BARS01018470">
    <property type="protein sequence ID" value="GAF94836.1"/>
    <property type="molecule type" value="Genomic_DNA"/>
</dbReference>
<feature type="non-terminal residue" evidence="2">
    <location>
        <position position="276"/>
    </location>
</feature>
<comment type="caution">
    <text evidence="2">The sequence shown here is derived from an EMBL/GenBank/DDBJ whole genome shotgun (WGS) entry which is preliminary data.</text>
</comment>
<name>X0U648_9ZZZZ</name>
<accession>X0U648</accession>
<proteinExistence type="predicted"/>
<dbReference type="AlphaFoldDB" id="X0U648"/>
<dbReference type="InterPro" id="IPR047951">
    <property type="entry name" value="Transpos_ISL3"/>
</dbReference>
<feature type="domain" description="Transposase IS204/IS1001/IS1096/IS1165 DDE" evidence="1">
    <location>
        <begin position="53"/>
        <end position="276"/>
    </location>
</feature>
<dbReference type="Pfam" id="PF01610">
    <property type="entry name" value="DDE_Tnp_ISL3"/>
    <property type="match status" value="1"/>
</dbReference>
<dbReference type="PANTHER" id="PTHR33498:SF1">
    <property type="entry name" value="TRANSPOSASE FOR INSERTION SEQUENCE ELEMENT IS1557"/>
    <property type="match status" value="1"/>
</dbReference>
<reference evidence="2" key="1">
    <citation type="journal article" date="2014" name="Front. Microbiol.">
        <title>High frequency of phylogenetically diverse reductive dehalogenase-homologous genes in deep subseafloor sedimentary metagenomes.</title>
        <authorList>
            <person name="Kawai M."/>
            <person name="Futagami T."/>
            <person name="Toyoda A."/>
            <person name="Takaki Y."/>
            <person name="Nishi S."/>
            <person name="Hori S."/>
            <person name="Arai W."/>
            <person name="Tsubouchi T."/>
            <person name="Morono Y."/>
            <person name="Uchiyama I."/>
            <person name="Ito T."/>
            <person name="Fujiyama A."/>
            <person name="Inagaki F."/>
            <person name="Takami H."/>
        </authorList>
    </citation>
    <scope>NUCLEOTIDE SEQUENCE</scope>
    <source>
        <strain evidence="2">Expedition CK06-06</strain>
    </source>
</reference>
<gene>
    <name evidence="2" type="ORF">S01H1_30049</name>
</gene>
<organism evidence="2">
    <name type="scientific">marine sediment metagenome</name>
    <dbReference type="NCBI Taxonomy" id="412755"/>
    <lineage>
        <taxon>unclassified sequences</taxon>
        <taxon>metagenomes</taxon>
        <taxon>ecological metagenomes</taxon>
    </lineage>
</organism>
<dbReference type="PANTHER" id="PTHR33498">
    <property type="entry name" value="TRANSPOSASE FOR INSERTION SEQUENCE ELEMENT IS1557"/>
    <property type="match status" value="1"/>
</dbReference>
<feature type="non-terminal residue" evidence="2">
    <location>
        <position position="1"/>
    </location>
</feature>
<evidence type="ECO:0000313" key="2">
    <source>
        <dbReference type="EMBL" id="GAF94836.1"/>
    </source>
</evidence>
<protein>
    <recommendedName>
        <fullName evidence="1">Transposase IS204/IS1001/IS1096/IS1165 DDE domain-containing protein</fullName>
    </recommendedName>
</protein>
<evidence type="ECO:0000259" key="1">
    <source>
        <dbReference type="Pfam" id="PF01610"/>
    </source>
</evidence>
<dbReference type="NCBIfam" id="NF033550">
    <property type="entry name" value="transpos_ISL3"/>
    <property type="match status" value="1"/>
</dbReference>